<evidence type="ECO:0000313" key="2">
    <source>
        <dbReference type="Proteomes" id="UP000618818"/>
    </source>
</evidence>
<evidence type="ECO:0000313" key="1">
    <source>
        <dbReference type="EMBL" id="MBD3926341.1"/>
    </source>
</evidence>
<name>A0ABR8NF63_9ACTN</name>
<dbReference type="Proteomes" id="UP000618818">
    <property type="component" value="Unassembled WGS sequence"/>
</dbReference>
<keyword evidence="2" id="KW-1185">Reference proteome</keyword>
<accession>A0ABR8NF63</accession>
<proteinExistence type="predicted"/>
<gene>
    <name evidence="1" type="ORF">IEZ26_17075</name>
</gene>
<reference evidence="1 2" key="1">
    <citation type="submission" date="2020-09" db="EMBL/GenBank/DDBJ databases">
        <title>novel species in genus Nocardioides.</title>
        <authorList>
            <person name="Zhang G."/>
        </authorList>
    </citation>
    <scope>NUCLEOTIDE SEQUENCE [LARGE SCALE GENOMIC DNA]</scope>
    <source>
        <strain evidence="1 2">KCTC 39551</strain>
    </source>
</reference>
<sequence length="182" mass="19793">MAIAIMHPGARLLAPALDALADVVAGDWTSAARMCAARLRDPSACALDLDAAATRAGVARSQHQPYRYRVHHRMLVVDEHPALLCAALDLQMKLWMGQWDALELVAPSSGRPVQGWRPSEVVEVRIRHQRPDAWSSRLYACQNLSVAPTTARLAHHVLTKLDGGVVLHRYDVPAGPAAVHVG</sequence>
<protein>
    <submittedName>
        <fullName evidence="1">Uncharacterized protein</fullName>
    </submittedName>
</protein>
<comment type="caution">
    <text evidence="1">The sequence shown here is derived from an EMBL/GenBank/DDBJ whole genome shotgun (WGS) entry which is preliminary data.</text>
</comment>
<dbReference type="EMBL" id="JACXYZ010000002">
    <property type="protein sequence ID" value="MBD3926341.1"/>
    <property type="molecule type" value="Genomic_DNA"/>
</dbReference>
<organism evidence="1 2">
    <name type="scientific">Nocardioides cavernae</name>
    <dbReference type="NCBI Taxonomy" id="1921566"/>
    <lineage>
        <taxon>Bacteria</taxon>
        <taxon>Bacillati</taxon>
        <taxon>Actinomycetota</taxon>
        <taxon>Actinomycetes</taxon>
        <taxon>Propionibacteriales</taxon>
        <taxon>Nocardioidaceae</taxon>
        <taxon>Nocardioides</taxon>
    </lineage>
</organism>
<dbReference type="RefSeq" id="WP_191196164.1">
    <property type="nucleotide sequence ID" value="NZ_JACXYZ010000002.1"/>
</dbReference>